<dbReference type="KEGG" id="ttf:THTE_3002"/>
<dbReference type="SUPFAM" id="SSF56112">
    <property type="entry name" value="Protein kinase-like (PK-like)"/>
    <property type="match status" value="1"/>
</dbReference>
<evidence type="ECO:0000256" key="1">
    <source>
        <dbReference type="ARBA" id="ARBA00022527"/>
    </source>
</evidence>
<dbReference type="Pfam" id="PF00069">
    <property type="entry name" value="Pkinase"/>
    <property type="match status" value="1"/>
</dbReference>
<evidence type="ECO:0000259" key="6">
    <source>
        <dbReference type="PROSITE" id="PS50011"/>
    </source>
</evidence>
<evidence type="ECO:0000256" key="4">
    <source>
        <dbReference type="ARBA" id="ARBA00022777"/>
    </source>
</evidence>
<dbReference type="PANTHER" id="PTHR24350">
    <property type="entry name" value="SERINE/THREONINE-PROTEIN KINASE IAL-RELATED"/>
    <property type="match status" value="1"/>
</dbReference>
<dbReference type="GO" id="GO:0004674">
    <property type="term" value="F:protein serine/threonine kinase activity"/>
    <property type="evidence" value="ECO:0007669"/>
    <property type="project" value="UniProtKB-KW"/>
</dbReference>
<reference evidence="7 8" key="1">
    <citation type="journal article" name="Front. Microbiol.">
        <title>Sugar Metabolism of the First Thermophilic Planctomycete Thermogutta terrifontis: Comparative Genomic and Transcriptomic Approaches.</title>
        <authorList>
            <person name="Elcheninov A.G."/>
            <person name="Menzel P."/>
            <person name="Gudbergsdottir S.R."/>
            <person name="Slesarev A.I."/>
            <person name="Kadnikov V.V."/>
            <person name="Krogh A."/>
            <person name="Bonch-Osmolovskaya E.A."/>
            <person name="Peng X."/>
            <person name="Kublanov I.V."/>
        </authorList>
    </citation>
    <scope>NUCLEOTIDE SEQUENCE [LARGE SCALE GENOMIC DNA]</scope>
    <source>
        <strain evidence="7 8">R1</strain>
    </source>
</reference>
<keyword evidence="8" id="KW-1185">Reference proteome</keyword>
<dbReference type="InterPro" id="IPR030616">
    <property type="entry name" value="Aur-like"/>
</dbReference>
<keyword evidence="3" id="KW-0547">Nucleotide-binding</keyword>
<evidence type="ECO:0000313" key="7">
    <source>
        <dbReference type="EMBL" id="ASV75604.1"/>
    </source>
</evidence>
<dbReference type="InterPro" id="IPR000719">
    <property type="entry name" value="Prot_kinase_dom"/>
</dbReference>
<accession>A0A286RI07</accession>
<evidence type="ECO:0000313" key="8">
    <source>
        <dbReference type="Proteomes" id="UP000215086"/>
    </source>
</evidence>
<dbReference type="PROSITE" id="PS00109">
    <property type="entry name" value="PROTEIN_KINASE_TYR"/>
    <property type="match status" value="1"/>
</dbReference>
<dbReference type="CDD" id="cd14014">
    <property type="entry name" value="STKc_PknB_like"/>
    <property type="match status" value="1"/>
</dbReference>
<dbReference type="EMBL" id="CP018477">
    <property type="protein sequence ID" value="ASV75604.1"/>
    <property type="molecule type" value="Genomic_DNA"/>
</dbReference>
<dbReference type="InterPro" id="IPR011009">
    <property type="entry name" value="Kinase-like_dom_sf"/>
</dbReference>
<dbReference type="PROSITE" id="PS50011">
    <property type="entry name" value="PROTEIN_KINASE_DOM"/>
    <property type="match status" value="1"/>
</dbReference>
<proteinExistence type="predicted"/>
<dbReference type="Gene3D" id="3.30.200.20">
    <property type="entry name" value="Phosphorylase Kinase, domain 1"/>
    <property type="match status" value="1"/>
</dbReference>
<dbReference type="AlphaFoldDB" id="A0A286RI07"/>
<organism evidence="7 8">
    <name type="scientific">Thermogutta terrifontis</name>
    <dbReference type="NCBI Taxonomy" id="1331910"/>
    <lineage>
        <taxon>Bacteria</taxon>
        <taxon>Pseudomonadati</taxon>
        <taxon>Planctomycetota</taxon>
        <taxon>Planctomycetia</taxon>
        <taxon>Pirellulales</taxon>
        <taxon>Thermoguttaceae</taxon>
        <taxon>Thermogutta</taxon>
    </lineage>
</organism>
<keyword evidence="1" id="KW-0723">Serine/threonine-protein kinase</keyword>
<dbReference type="InterPro" id="IPR008266">
    <property type="entry name" value="Tyr_kinase_AS"/>
</dbReference>
<dbReference type="Proteomes" id="UP000215086">
    <property type="component" value="Chromosome"/>
</dbReference>
<protein>
    <submittedName>
        <fullName evidence="7">Serine/threonine-protein kinase</fullName>
    </submittedName>
</protein>
<dbReference type="RefSeq" id="WP_095415615.1">
    <property type="nucleotide sequence ID" value="NZ_CP018477.1"/>
</dbReference>
<keyword evidence="2" id="KW-0808">Transferase</keyword>
<evidence type="ECO:0000256" key="3">
    <source>
        <dbReference type="ARBA" id="ARBA00022741"/>
    </source>
</evidence>
<keyword evidence="5" id="KW-0067">ATP-binding</keyword>
<feature type="domain" description="Protein kinase" evidence="6">
    <location>
        <begin position="29"/>
        <end position="292"/>
    </location>
</feature>
<name>A0A286RI07_9BACT</name>
<dbReference type="Gene3D" id="1.10.510.10">
    <property type="entry name" value="Transferase(Phosphotransferase) domain 1"/>
    <property type="match status" value="1"/>
</dbReference>
<dbReference type="GO" id="GO:0005524">
    <property type="term" value="F:ATP binding"/>
    <property type="evidence" value="ECO:0007669"/>
    <property type="project" value="UniProtKB-KW"/>
</dbReference>
<evidence type="ECO:0000256" key="2">
    <source>
        <dbReference type="ARBA" id="ARBA00022679"/>
    </source>
</evidence>
<evidence type="ECO:0000256" key="5">
    <source>
        <dbReference type="ARBA" id="ARBA00022840"/>
    </source>
</evidence>
<sequence length="297" mass="33685">MVLKLLQSLFGRSSKGIKPRKKVDIAARFKILREGVAGTMSKFYVAMDRERGEIVGLKICDPQKTAAYEARFKGLNKPSEGEIATLFVHPYIVMTYEYGWTTNDEPYLVMEYLEGGGLNGHLVAKSPFLFQRPLLPYIRQVAEAVAVVHEAGFIHRDICPRNLMFNRDFSILKLTDFGLSVPATPPFMAPGNRSGTPNYMAPELVRRYPTDQRLDVFSFGVSMYELLTFELPWERGTTGMAAMAHDKPPADIRRYRPQIHPDLAAAIHACIEPNKEKRCPSMRRFLEMIAHLESTDL</sequence>
<dbReference type="OrthoDB" id="6111975at2"/>
<keyword evidence="4 7" id="KW-0418">Kinase</keyword>
<gene>
    <name evidence="7" type="ORF">THTE_3002</name>
</gene>